<keyword evidence="4" id="KW-0732">Signal</keyword>
<dbReference type="InterPro" id="IPR041879">
    <property type="entry name" value="YvgL-like_PBP2"/>
</dbReference>
<evidence type="ECO:0000256" key="2">
    <source>
        <dbReference type="ARBA" id="ARBA00022505"/>
    </source>
</evidence>
<dbReference type="GO" id="GO:1901359">
    <property type="term" value="F:tungstate binding"/>
    <property type="evidence" value="ECO:0007669"/>
    <property type="project" value="UniProtKB-ARBA"/>
</dbReference>
<comment type="similarity">
    <text evidence="1">Belongs to the bacterial solute-binding protein ModA family.</text>
</comment>
<dbReference type="Pfam" id="PF13531">
    <property type="entry name" value="SBP_bac_11"/>
    <property type="match status" value="1"/>
</dbReference>
<dbReference type="PANTHER" id="PTHR30632">
    <property type="entry name" value="MOLYBDATE-BINDING PERIPLASMIC PROTEIN"/>
    <property type="match status" value="1"/>
</dbReference>
<evidence type="ECO:0000256" key="5">
    <source>
        <dbReference type="PIRSR" id="PIRSR004846-1"/>
    </source>
</evidence>
<dbReference type="Proteomes" id="UP000621799">
    <property type="component" value="Unassembled WGS sequence"/>
</dbReference>
<dbReference type="InterPro" id="IPR050682">
    <property type="entry name" value="ModA/WtpA"/>
</dbReference>
<dbReference type="FunFam" id="3.40.190.10:FF:000035">
    <property type="entry name" value="Molybdate ABC transporter substrate-binding protein"/>
    <property type="match status" value="1"/>
</dbReference>
<gene>
    <name evidence="6" type="primary">modA</name>
    <name evidence="6" type="ORF">IQ235_08565</name>
</gene>
<evidence type="ECO:0000313" key="6">
    <source>
        <dbReference type="EMBL" id="MBE9040830.1"/>
    </source>
</evidence>
<feature type="binding site" evidence="5">
    <location>
        <position position="77"/>
    </location>
    <ligand>
        <name>molybdate</name>
        <dbReference type="ChEBI" id="CHEBI:36264"/>
    </ligand>
</feature>
<dbReference type="PIRSF" id="PIRSF004846">
    <property type="entry name" value="ModA"/>
    <property type="match status" value="1"/>
</dbReference>
<dbReference type="SUPFAM" id="SSF53850">
    <property type="entry name" value="Periplasmic binding protein-like II"/>
    <property type="match status" value="1"/>
</dbReference>
<evidence type="ECO:0000313" key="7">
    <source>
        <dbReference type="Proteomes" id="UP000621799"/>
    </source>
</evidence>
<evidence type="ECO:0000256" key="1">
    <source>
        <dbReference type="ARBA" id="ARBA00009175"/>
    </source>
</evidence>
<dbReference type="AlphaFoldDB" id="A0A928W035"/>
<keyword evidence="2 5" id="KW-0500">Molybdenum</keyword>
<feature type="binding site" evidence="5">
    <location>
        <position position="185"/>
    </location>
    <ligand>
        <name>molybdate</name>
        <dbReference type="ChEBI" id="CHEBI:36264"/>
    </ligand>
</feature>
<dbReference type="GO" id="GO:0046872">
    <property type="term" value="F:metal ion binding"/>
    <property type="evidence" value="ECO:0007669"/>
    <property type="project" value="UniProtKB-KW"/>
</dbReference>
<dbReference type="NCBIfam" id="TIGR01256">
    <property type="entry name" value="modA"/>
    <property type="match status" value="1"/>
</dbReference>
<dbReference type="PROSITE" id="PS51257">
    <property type="entry name" value="PROKAR_LIPOPROTEIN"/>
    <property type="match status" value="1"/>
</dbReference>
<dbReference type="RefSeq" id="WP_264321066.1">
    <property type="nucleotide sequence ID" value="NZ_JADEXN010000122.1"/>
</dbReference>
<feature type="binding site" evidence="5">
    <location>
        <position position="48"/>
    </location>
    <ligand>
        <name>molybdate</name>
        <dbReference type="ChEBI" id="CHEBI:36264"/>
    </ligand>
</feature>
<dbReference type="InterPro" id="IPR005950">
    <property type="entry name" value="ModA"/>
</dbReference>
<feature type="binding site" evidence="5">
    <location>
        <position position="158"/>
    </location>
    <ligand>
        <name>molybdate</name>
        <dbReference type="ChEBI" id="CHEBI:36264"/>
    </ligand>
</feature>
<dbReference type="PANTHER" id="PTHR30632:SF0">
    <property type="entry name" value="SULFATE-BINDING PROTEIN"/>
    <property type="match status" value="1"/>
</dbReference>
<comment type="caution">
    <text evidence="6">The sequence shown here is derived from an EMBL/GenBank/DDBJ whole genome shotgun (WGS) entry which is preliminary data.</text>
</comment>
<evidence type="ECO:0000256" key="3">
    <source>
        <dbReference type="ARBA" id="ARBA00022723"/>
    </source>
</evidence>
<name>A0A928W035_9CYAN</name>
<accession>A0A928W035</accession>
<reference evidence="6" key="1">
    <citation type="submission" date="2020-10" db="EMBL/GenBank/DDBJ databases">
        <authorList>
            <person name="Castelo-Branco R."/>
            <person name="Eusebio N."/>
            <person name="Adriana R."/>
            <person name="Vieira A."/>
            <person name="Brugerolle De Fraissinette N."/>
            <person name="Rezende De Castro R."/>
            <person name="Schneider M.P."/>
            <person name="Vasconcelos V."/>
            <person name="Leao P.N."/>
        </authorList>
    </citation>
    <scope>NUCLEOTIDE SEQUENCE</scope>
    <source>
        <strain evidence="6">LEGE 11467</strain>
    </source>
</reference>
<protein>
    <submittedName>
        <fullName evidence="6">Molybdate ABC transporter substrate-binding protein</fullName>
    </submittedName>
</protein>
<evidence type="ECO:0000256" key="4">
    <source>
        <dbReference type="ARBA" id="ARBA00022729"/>
    </source>
</evidence>
<dbReference type="EMBL" id="JADEXN010000122">
    <property type="protein sequence ID" value="MBE9040830.1"/>
    <property type="molecule type" value="Genomic_DNA"/>
</dbReference>
<dbReference type="CDD" id="cd13537">
    <property type="entry name" value="PBP2_YvgL_like"/>
    <property type="match status" value="1"/>
</dbReference>
<dbReference type="GO" id="GO:0030973">
    <property type="term" value="F:molybdate ion binding"/>
    <property type="evidence" value="ECO:0007669"/>
    <property type="project" value="TreeGrafter"/>
</dbReference>
<keyword evidence="3 5" id="KW-0479">Metal-binding</keyword>
<organism evidence="6 7">
    <name type="scientific">Zarconia navalis LEGE 11467</name>
    <dbReference type="NCBI Taxonomy" id="1828826"/>
    <lineage>
        <taxon>Bacteria</taxon>
        <taxon>Bacillati</taxon>
        <taxon>Cyanobacteriota</taxon>
        <taxon>Cyanophyceae</taxon>
        <taxon>Oscillatoriophycideae</taxon>
        <taxon>Oscillatoriales</taxon>
        <taxon>Oscillatoriales incertae sedis</taxon>
        <taxon>Zarconia</taxon>
        <taxon>Zarconia navalis</taxon>
    </lineage>
</organism>
<feature type="binding site" evidence="5">
    <location>
        <position position="203"/>
    </location>
    <ligand>
        <name>molybdate</name>
        <dbReference type="ChEBI" id="CHEBI:36264"/>
    </ligand>
</feature>
<sequence length="279" mass="30730">MKKGFHFYLFCIFFSVVLLLTSCDRFNNDRSFQPSKSKVELTVSAASSLQEVMEAIKVLYIDEEDSNVEIVYNFGSSGSLQQQIEQGAPVDVFISAAAREMNRLQEKSLLLDRTRQDVLTNQIVLIVSKKNDAITRFEDLATAKVDRIALGQPDSVPAGKYAREVLIDRSLLAAVESKAIYSKNVRQVLGYVATNNVDAGIVYRTDAAISPQVKIVAIAPQDSHSPVVYPIAVLGNSSQVEAATDFVEFITGDRARTVFEKYGFSRGAIDSAEQMKTPA</sequence>
<dbReference type="Gene3D" id="3.40.190.10">
    <property type="entry name" value="Periplasmic binding protein-like II"/>
    <property type="match status" value="2"/>
</dbReference>
<keyword evidence="7" id="KW-1185">Reference proteome</keyword>
<dbReference type="GO" id="GO:0015689">
    <property type="term" value="P:molybdate ion transport"/>
    <property type="evidence" value="ECO:0007669"/>
    <property type="project" value="InterPro"/>
</dbReference>
<proteinExistence type="inferred from homology"/>